<dbReference type="AlphaFoldDB" id="A0A915CV25"/>
<proteinExistence type="predicted"/>
<sequence>MLWLCVALCYLSSCLTLKIKPVFVWFGLTVLLLSLQILWVTASEDPLKDDGQDELCESAEDHRLSVRKTRQSKKRSIARYPDSFLIMQKVLLSSPHAQFPFVSLLNRRKWVAERCLLVSLSKVCFTPSEDVIGDGRLQLAVKVLYEDEDGTSFVITVFNESMLVVKTTLLSLMEFVCLAFWLPLLVLSFCGSRVSIYQAADIAAQENIEDNKESKVEAVDYDWLPESSLPEEWKQQKSKKLRKKRPVKAN</sequence>
<evidence type="ECO:0000256" key="1">
    <source>
        <dbReference type="SAM" id="MobiDB-lite"/>
    </source>
</evidence>
<accession>A0A915CV25</accession>
<keyword evidence="2" id="KW-0812">Transmembrane</keyword>
<evidence type="ECO:0000256" key="3">
    <source>
        <dbReference type="SAM" id="SignalP"/>
    </source>
</evidence>
<keyword evidence="3" id="KW-0732">Signal</keyword>
<feature type="chain" id="PRO_5036896784" evidence="3">
    <location>
        <begin position="17"/>
        <end position="250"/>
    </location>
</feature>
<keyword evidence="2" id="KW-0472">Membrane</keyword>
<evidence type="ECO:0000313" key="4">
    <source>
        <dbReference type="Proteomes" id="UP000887574"/>
    </source>
</evidence>
<feature type="transmembrane region" description="Helical" evidence="2">
    <location>
        <begin position="169"/>
        <end position="189"/>
    </location>
</feature>
<feature type="compositionally biased region" description="Basic residues" evidence="1">
    <location>
        <begin position="236"/>
        <end position="250"/>
    </location>
</feature>
<feature type="region of interest" description="Disordered" evidence="1">
    <location>
        <begin position="231"/>
        <end position="250"/>
    </location>
</feature>
<dbReference type="WBParaSite" id="jg12451.2">
    <property type="protein sequence ID" value="jg12451.2"/>
    <property type="gene ID" value="jg12451"/>
</dbReference>
<keyword evidence="2" id="KW-1133">Transmembrane helix</keyword>
<keyword evidence="4" id="KW-1185">Reference proteome</keyword>
<protein>
    <submittedName>
        <fullName evidence="5">Translocon-associated protein subunit alpha</fullName>
    </submittedName>
</protein>
<dbReference type="Proteomes" id="UP000887574">
    <property type="component" value="Unplaced"/>
</dbReference>
<reference evidence="5" key="1">
    <citation type="submission" date="2022-11" db="UniProtKB">
        <authorList>
            <consortium name="WormBaseParasite"/>
        </authorList>
    </citation>
    <scope>IDENTIFICATION</scope>
</reference>
<organism evidence="4 5">
    <name type="scientific">Ditylenchus dipsaci</name>
    <dbReference type="NCBI Taxonomy" id="166011"/>
    <lineage>
        <taxon>Eukaryota</taxon>
        <taxon>Metazoa</taxon>
        <taxon>Ecdysozoa</taxon>
        <taxon>Nematoda</taxon>
        <taxon>Chromadorea</taxon>
        <taxon>Rhabditida</taxon>
        <taxon>Tylenchina</taxon>
        <taxon>Tylenchomorpha</taxon>
        <taxon>Sphaerularioidea</taxon>
        <taxon>Anguinidae</taxon>
        <taxon>Anguininae</taxon>
        <taxon>Ditylenchus</taxon>
    </lineage>
</organism>
<evidence type="ECO:0000313" key="5">
    <source>
        <dbReference type="WBParaSite" id="jg12451.2"/>
    </source>
</evidence>
<feature type="transmembrane region" description="Helical" evidence="2">
    <location>
        <begin position="24"/>
        <end position="42"/>
    </location>
</feature>
<feature type="signal peptide" evidence="3">
    <location>
        <begin position="1"/>
        <end position="16"/>
    </location>
</feature>
<name>A0A915CV25_9BILA</name>
<evidence type="ECO:0000256" key="2">
    <source>
        <dbReference type="SAM" id="Phobius"/>
    </source>
</evidence>